<dbReference type="GO" id="GO:0016567">
    <property type="term" value="P:protein ubiquitination"/>
    <property type="evidence" value="ECO:0007669"/>
    <property type="project" value="TreeGrafter"/>
</dbReference>
<evidence type="ECO:0000259" key="8">
    <source>
        <dbReference type="PROSITE" id="PS50089"/>
    </source>
</evidence>
<name>A0A314YVZ4_PRUYE</name>
<dbReference type="Proteomes" id="UP000250321">
    <property type="component" value="Unassembled WGS sequence"/>
</dbReference>
<keyword evidence="10" id="KW-1185">Reference proteome</keyword>
<dbReference type="EMBL" id="PJQY01000654">
    <property type="protein sequence ID" value="PQQ08988.1"/>
    <property type="molecule type" value="Genomic_DNA"/>
</dbReference>
<proteinExistence type="predicted"/>
<dbReference type="PROSITE" id="PS50089">
    <property type="entry name" value="ZF_RING_2"/>
    <property type="match status" value="1"/>
</dbReference>
<keyword evidence="5" id="KW-0862">Zinc</keyword>
<keyword evidence="4 6" id="KW-0863">Zinc-finger</keyword>
<evidence type="ECO:0000313" key="10">
    <source>
        <dbReference type="Proteomes" id="UP000250321"/>
    </source>
</evidence>
<dbReference type="SUPFAM" id="SSF57850">
    <property type="entry name" value="RING/U-box"/>
    <property type="match status" value="1"/>
</dbReference>
<dbReference type="OrthoDB" id="1153784at2759"/>
<gene>
    <name evidence="9" type="ORF">Pyn_00219</name>
</gene>
<feature type="compositionally biased region" description="Acidic residues" evidence="7">
    <location>
        <begin position="175"/>
        <end position="190"/>
    </location>
</feature>
<protein>
    <recommendedName>
        <fullName evidence="2">RING-type E3 ubiquitin transferase</fullName>
        <ecNumber evidence="2">2.3.2.27</ecNumber>
    </recommendedName>
</protein>
<comment type="caution">
    <text evidence="9">The sequence shown here is derived from an EMBL/GenBank/DDBJ whole genome shotgun (WGS) entry which is preliminary data.</text>
</comment>
<organism evidence="9 10">
    <name type="scientific">Prunus yedoensis var. nudiflora</name>
    <dbReference type="NCBI Taxonomy" id="2094558"/>
    <lineage>
        <taxon>Eukaryota</taxon>
        <taxon>Viridiplantae</taxon>
        <taxon>Streptophyta</taxon>
        <taxon>Embryophyta</taxon>
        <taxon>Tracheophyta</taxon>
        <taxon>Spermatophyta</taxon>
        <taxon>Magnoliopsida</taxon>
        <taxon>eudicotyledons</taxon>
        <taxon>Gunneridae</taxon>
        <taxon>Pentapetalae</taxon>
        <taxon>rosids</taxon>
        <taxon>fabids</taxon>
        <taxon>Rosales</taxon>
        <taxon>Rosaceae</taxon>
        <taxon>Amygdaloideae</taxon>
        <taxon>Amygdaleae</taxon>
        <taxon>Prunus</taxon>
    </lineage>
</organism>
<evidence type="ECO:0000256" key="3">
    <source>
        <dbReference type="ARBA" id="ARBA00022723"/>
    </source>
</evidence>
<dbReference type="Pfam" id="PF13639">
    <property type="entry name" value="zf-RING_2"/>
    <property type="match status" value="1"/>
</dbReference>
<reference evidence="9 10" key="1">
    <citation type="submission" date="2018-02" db="EMBL/GenBank/DDBJ databases">
        <title>Draft genome of wild Prunus yedoensis var. nudiflora.</title>
        <authorList>
            <person name="Baek S."/>
            <person name="Kim J.-H."/>
            <person name="Choi K."/>
            <person name="Kim G.-B."/>
            <person name="Cho A."/>
            <person name="Jang H."/>
            <person name="Shin C.-H."/>
            <person name="Yu H.-J."/>
            <person name="Mun J.-H."/>
        </authorList>
    </citation>
    <scope>NUCLEOTIDE SEQUENCE [LARGE SCALE GENOMIC DNA]</scope>
    <source>
        <strain evidence="10">cv. Jeju island</strain>
        <tissue evidence="9">Leaf</tissue>
    </source>
</reference>
<dbReference type="AlphaFoldDB" id="A0A314YVZ4"/>
<dbReference type="CDD" id="cd16473">
    <property type="entry name" value="RING-H2_RNF103"/>
    <property type="match status" value="1"/>
</dbReference>
<evidence type="ECO:0000256" key="7">
    <source>
        <dbReference type="SAM" id="MobiDB-lite"/>
    </source>
</evidence>
<dbReference type="PANTHER" id="PTHR15710:SF217">
    <property type="entry name" value="E3 UBIQUITIN-PROTEIN LIGASE RDUF2"/>
    <property type="match status" value="1"/>
</dbReference>
<evidence type="ECO:0000313" key="9">
    <source>
        <dbReference type="EMBL" id="PQQ08988.1"/>
    </source>
</evidence>
<evidence type="ECO:0000256" key="1">
    <source>
        <dbReference type="ARBA" id="ARBA00000900"/>
    </source>
</evidence>
<feature type="domain" description="RING-type" evidence="8">
    <location>
        <begin position="207"/>
        <end position="250"/>
    </location>
</feature>
<dbReference type="EC" id="2.3.2.27" evidence="2"/>
<dbReference type="PANTHER" id="PTHR15710">
    <property type="entry name" value="E3 UBIQUITIN-PROTEIN LIGASE PRAJA"/>
    <property type="match status" value="1"/>
</dbReference>
<evidence type="ECO:0000256" key="5">
    <source>
        <dbReference type="ARBA" id="ARBA00022833"/>
    </source>
</evidence>
<evidence type="ECO:0000256" key="2">
    <source>
        <dbReference type="ARBA" id="ARBA00012483"/>
    </source>
</evidence>
<dbReference type="GO" id="GO:0005737">
    <property type="term" value="C:cytoplasm"/>
    <property type="evidence" value="ECO:0007669"/>
    <property type="project" value="TreeGrafter"/>
</dbReference>
<keyword evidence="3" id="KW-0479">Metal-binding</keyword>
<dbReference type="InterPro" id="IPR001841">
    <property type="entry name" value="Znf_RING"/>
</dbReference>
<dbReference type="STRING" id="2094558.A0A314YVZ4"/>
<dbReference type="GO" id="GO:0061630">
    <property type="term" value="F:ubiquitin protein ligase activity"/>
    <property type="evidence" value="ECO:0007669"/>
    <property type="project" value="UniProtKB-EC"/>
</dbReference>
<evidence type="ECO:0000256" key="4">
    <source>
        <dbReference type="ARBA" id="ARBA00022771"/>
    </source>
</evidence>
<comment type="catalytic activity">
    <reaction evidence="1">
        <text>S-ubiquitinyl-[E2 ubiquitin-conjugating enzyme]-L-cysteine + [acceptor protein]-L-lysine = [E2 ubiquitin-conjugating enzyme]-L-cysteine + N(6)-ubiquitinyl-[acceptor protein]-L-lysine.</text>
        <dbReference type="EC" id="2.3.2.27"/>
    </reaction>
</comment>
<dbReference type="Gene3D" id="3.30.40.10">
    <property type="entry name" value="Zinc/RING finger domain, C3HC4 (zinc finger)"/>
    <property type="match status" value="1"/>
</dbReference>
<sequence length="260" mass="29850">MEAAYYELHMEELRDTQLDHPDLHEQSSPSVPIEIDFKYSINHKVFDGDLSEDGTLTGLNLIHQYEPQVTIAKATIEDVCGLETRNDVKRFLSENLSLLGVDEDPQDQLVEMIIEFGSKIRDLDSNKGAKVLRFSAHIKKEHNWIRSERVPKERELEMEALIKKTLKRVRVVAANEDEDEDQEEGEEDGEEGGKGERRRVVQESEVCPICVEEFVVGSEDVASMPCSHVFHGNCIGRWLKGSHHSCPICRFEMPWITRQY</sequence>
<accession>A0A314YVZ4</accession>
<dbReference type="InterPro" id="IPR013083">
    <property type="entry name" value="Znf_RING/FYVE/PHD"/>
</dbReference>
<dbReference type="GO" id="GO:0008270">
    <property type="term" value="F:zinc ion binding"/>
    <property type="evidence" value="ECO:0007669"/>
    <property type="project" value="UniProtKB-KW"/>
</dbReference>
<feature type="region of interest" description="Disordered" evidence="7">
    <location>
        <begin position="174"/>
        <end position="198"/>
    </location>
</feature>
<evidence type="ECO:0000256" key="6">
    <source>
        <dbReference type="PROSITE-ProRule" id="PRU00175"/>
    </source>
</evidence>
<dbReference type="SMART" id="SM00184">
    <property type="entry name" value="RING"/>
    <property type="match status" value="1"/>
</dbReference>